<sequence length="267" mass="29402">MDFAIVTGWAIMKTIFPLRSTVIEHSEDIIAVCTTISDPGTVPLSLGFWKYSVPMEFQYPTFDDHNPQSPRHSMKRPSSTVLLDQTTPTYEDHPATGGRPSVPAVSNAAPTHGTSPNYLTEDVLTSPAPDLSLDDKSTITSTFAPVTSSYTTHALQSVLQSPEALRDLQGKLDHILRTQEHNTKHLKENQAKLREIAELVQRNHNVVLQFLQQCLTELSGRRQRIGVPMQNDTFPAVPSLAGLCIQDEVVTFLAGLSANEENPDMSA</sequence>
<organism evidence="1 2">
    <name type="scientific">Trametes sanguinea</name>
    <dbReference type="NCBI Taxonomy" id="158606"/>
    <lineage>
        <taxon>Eukaryota</taxon>
        <taxon>Fungi</taxon>
        <taxon>Dikarya</taxon>
        <taxon>Basidiomycota</taxon>
        <taxon>Agaricomycotina</taxon>
        <taxon>Agaricomycetes</taxon>
        <taxon>Polyporales</taxon>
        <taxon>Polyporaceae</taxon>
        <taxon>Trametes</taxon>
    </lineage>
</organism>
<dbReference type="EMBL" id="JANSHE010005103">
    <property type="protein sequence ID" value="KAJ2972692.1"/>
    <property type="molecule type" value="Genomic_DNA"/>
</dbReference>
<comment type="caution">
    <text evidence="1">The sequence shown here is derived from an EMBL/GenBank/DDBJ whole genome shotgun (WGS) entry which is preliminary data.</text>
</comment>
<evidence type="ECO:0000313" key="1">
    <source>
        <dbReference type="EMBL" id="KAJ2972692.1"/>
    </source>
</evidence>
<proteinExistence type="predicted"/>
<accession>A0ACC1N1B0</accession>
<gene>
    <name evidence="1" type="ORF">NUW54_g12209</name>
</gene>
<protein>
    <submittedName>
        <fullName evidence="1">Uncharacterized protein</fullName>
    </submittedName>
</protein>
<keyword evidence="2" id="KW-1185">Reference proteome</keyword>
<evidence type="ECO:0000313" key="2">
    <source>
        <dbReference type="Proteomes" id="UP001144978"/>
    </source>
</evidence>
<dbReference type="Proteomes" id="UP001144978">
    <property type="component" value="Unassembled WGS sequence"/>
</dbReference>
<name>A0ACC1N1B0_9APHY</name>
<reference evidence="1" key="1">
    <citation type="submission" date="2022-08" db="EMBL/GenBank/DDBJ databases">
        <title>Genome Sequence of Pycnoporus sanguineus.</title>
        <authorList>
            <person name="Buettner E."/>
        </authorList>
    </citation>
    <scope>NUCLEOTIDE SEQUENCE</scope>
    <source>
        <strain evidence="1">CG-C14</strain>
    </source>
</reference>